<dbReference type="Proteomes" id="UP000603453">
    <property type="component" value="Unassembled WGS sequence"/>
</dbReference>
<keyword evidence="3" id="KW-1185">Reference proteome</keyword>
<dbReference type="SUPFAM" id="SSF52047">
    <property type="entry name" value="RNI-like"/>
    <property type="match status" value="1"/>
</dbReference>
<accession>A0A8H7RJ08</accession>
<name>A0A8H7RJ08_9FUNG</name>
<comment type="caution">
    <text evidence="2">The sequence shown here is derived from an EMBL/GenBank/DDBJ whole genome shotgun (WGS) entry which is preliminary data.</text>
</comment>
<dbReference type="Pfam" id="PF00646">
    <property type="entry name" value="F-box"/>
    <property type="match status" value="1"/>
</dbReference>
<dbReference type="InterPro" id="IPR032675">
    <property type="entry name" value="LRR_dom_sf"/>
</dbReference>
<dbReference type="EMBL" id="JAEPRD010000011">
    <property type="protein sequence ID" value="KAG2210523.1"/>
    <property type="molecule type" value="Genomic_DNA"/>
</dbReference>
<dbReference type="OrthoDB" id="2232267at2759"/>
<evidence type="ECO:0000259" key="1">
    <source>
        <dbReference type="Pfam" id="PF00646"/>
    </source>
</evidence>
<sequence>MTKTCNINNIPAEIWESIFDKLPTCSQNECQRVCQRWYLPAQRSFLEHVVLASYLEVEKFISCFMRFGTAASFGSVKTIRIGSTYTTPDRARHLLESNAIETLIHHFPHVVELVISGNCIDLDYFLKRDIVKAMSTMWPHLQVFRVDSGWLHPDKRKIYLQTNYSLRKGINQLTLYEHNDVTHSMGGLEAYLTSFPNLQKIKVVSREICNLESCLPIIQHCQRLHALDVYVTREDARSLLDRFFTQNPQTDPTRFQQKLIALQSLKITMACFCTFAIEFIIHHLFGLRDLTVGVNRINVEEWTEIQKYTFSHGFLDFLCERKTFTFRSLQFNYNEENDYVNEVLHKLYHQLPPDQPAKRVEKHVNLILNNNSPESGADYNNMFSNIRNFVFEMGSKQHKDLLIRTASFTHFIQHEGGLRNKSLKYLGHMDSILQDITRLTFDAYGMWVLIHVVPKIFQDTIQQFPNLQQVTVHLSRNYPKKNSFLCRDITTVHSRLTHLEITAGNALRIEEDMFPLASKCFPSLRYLSLWFLSGWYNNHTFTIDMQDTELERLHLDVTPIRVQTEKIYNPPKPFFILKITTPQSFLSFRVASDYLYLQPYEEEEEALTVHLFFKSIAFVNLYLYRKFSDQFRPVSVMDTKDLIQTTVCCLASNPSIP</sequence>
<dbReference type="Gene3D" id="1.20.1280.50">
    <property type="match status" value="1"/>
</dbReference>
<feature type="domain" description="F-box" evidence="1">
    <location>
        <begin position="7"/>
        <end position="38"/>
    </location>
</feature>
<evidence type="ECO:0000313" key="3">
    <source>
        <dbReference type="Proteomes" id="UP000603453"/>
    </source>
</evidence>
<dbReference type="Gene3D" id="3.80.10.10">
    <property type="entry name" value="Ribonuclease Inhibitor"/>
    <property type="match status" value="1"/>
</dbReference>
<dbReference type="AlphaFoldDB" id="A0A8H7RJ08"/>
<reference evidence="2" key="1">
    <citation type="submission" date="2020-12" db="EMBL/GenBank/DDBJ databases">
        <title>Metabolic potential, ecology and presence of endohyphal bacteria is reflected in genomic diversity of Mucoromycotina.</title>
        <authorList>
            <person name="Muszewska A."/>
            <person name="Okrasinska A."/>
            <person name="Steczkiewicz K."/>
            <person name="Drgas O."/>
            <person name="Orlowska M."/>
            <person name="Perlinska-Lenart U."/>
            <person name="Aleksandrzak-Piekarczyk T."/>
            <person name="Szatraj K."/>
            <person name="Zielenkiewicz U."/>
            <person name="Pilsyk S."/>
            <person name="Malc E."/>
            <person name="Mieczkowski P."/>
            <person name="Kruszewska J.S."/>
            <person name="Biernat P."/>
            <person name="Pawlowska J."/>
        </authorList>
    </citation>
    <scope>NUCLEOTIDE SEQUENCE</scope>
    <source>
        <strain evidence="2">WA0000017839</strain>
    </source>
</reference>
<proteinExistence type="predicted"/>
<protein>
    <recommendedName>
        <fullName evidence="1">F-box domain-containing protein</fullName>
    </recommendedName>
</protein>
<gene>
    <name evidence="2" type="ORF">INT47_002465</name>
</gene>
<dbReference type="SUPFAM" id="SSF81383">
    <property type="entry name" value="F-box domain"/>
    <property type="match status" value="1"/>
</dbReference>
<organism evidence="2 3">
    <name type="scientific">Mucor saturninus</name>
    <dbReference type="NCBI Taxonomy" id="64648"/>
    <lineage>
        <taxon>Eukaryota</taxon>
        <taxon>Fungi</taxon>
        <taxon>Fungi incertae sedis</taxon>
        <taxon>Mucoromycota</taxon>
        <taxon>Mucoromycotina</taxon>
        <taxon>Mucoromycetes</taxon>
        <taxon>Mucorales</taxon>
        <taxon>Mucorineae</taxon>
        <taxon>Mucoraceae</taxon>
        <taxon>Mucor</taxon>
    </lineage>
</organism>
<dbReference type="InterPro" id="IPR036047">
    <property type="entry name" value="F-box-like_dom_sf"/>
</dbReference>
<dbReference type="InterPro" id="IPR001810">
    <property type="entry name" value="F-box_dom"/>
</dbReference>
<evidence type="ECO:0000313" key="2">
    <source>
        <dbReference type="EMBL" id="KAG2210523.1"/>
    </source>
</evidence>